<keyword evidence="1 4" id="KW-0689">Ribosomal protein</keyword>
<dbReference type="Proteomes" id="UP001439008">
    <property type="component" value="Unassembled WGS sequence"/>
</dbReference>
<gene>
    <name evidence="4" type="primary">RPL30</name>
    <name evidence="4" type="ORF">MHBO_005131</name>
</gene>
<keyword evidence="5" id="KW-1185">Reference proteome</keyword>
<evidence type="ECO:0000256" key="2">
    <source>
        <dbReference type="ARBA" id="ARBA00023274"/>
    </source>
</evidence>
<evidence type="ECO:0000256" key="1">
    <source>
        <dbReference type="ARBA" id="ARBA00022980"/>
    </source>
</evidence>
<dbReference type="SUPFAM" id="SSF55315">
    <property type="entry name" value="L30e-like"/>
    <property type="match status" value="1"/>
</dbReference>
<sequence>MVATKKKSYESVNAKLKLVMKSGTVSLGFNKTLEHLRTGAAKLVIIANNCPPIRKSQIEYYSMLSKTNIHHYQGRFHH</sequence>
<feature type="domain" description="Ribosomal protein eL8/eL30/eS12/Gadd45" evidence="3">
    <location>
        <begin position="11"/>
        <end position="74"/>
    </location>
</feature>
<name>A0ABV2AW47_9EUKA</name>
<dbReference type="InterPro" id="IPR029064">
    <property type="entry name" value="Ribosomal_eL30-like_sf"/>
</dbReference>
<dbReference type="InterPro" id="IPR039109">
    <property type="entry name" value="Ribosomal_eL30-like"/>
</dbReference>
<reference evidence="4 5" key="1">
    <citation type="journal article" date="2024" name="BMC Biol.">
        <title>Comparative genomics of Ascetosporea gives new insight into the evolutionary basis for animal parasitism in Rhizaria.</title>
        <authorList>
            <person name="Hiltunen Thoren M."/>
            <person name="Onut-Brannstrom I."/>
            <person name="Alfjorden A."/>
            <person name="Peckova H."/>
            <person name="Swords F."/>
            <person name="Hooper C."/>
            <person name="Holzer A.S."/>
            <person name="Bass D."/>
            <person name="Burki F."/>
        </authorList>
    </citation>
    <scope>NUCLEOTIDE SEQUENCE [LARGE SCALE GENOMIC DNA]</scope>
    <source>
        <strain evidence="4">20-A016</strain>
    </source>
</reference>
<accession>A0ABV2AW47</accession>
<dbReference type="Gene3D" id="3.30.1330.30">
    <property type="match status" value="1"/>
</dbReference>
<dbReference type="Pfam" id="PF01248">
    <property type="entry name" value="Ribosomal_L7Ae"/>
    <property type="match status" value="1"/>
</dbReference>
<evidence type="ECO:0000313" key="5">
    <source>
        <dbReference type="Proteomes" id="UP001439008"/>
    </source>
</evidence>
<proteinExistence type="predicted"/>
<dbReference type="PANTHER" id="PTHR11449">
    <property type="entry name" value="RIBOSOMAL PROTEIN L30"/>
    <property type="match status" value="1"/>
</dbReference>
<dbReference type="EMBL" id="JBDODL010006780">
    <property type="protein sequence ID" value="MES1923542.1"/>
    <property type="molecule type" value="Genomic_DNA"/>
</dbReference>
<keyword evidence="2" id="KW-0687">Ribonucleoprotein</keyword>
<dbReference type="InterPro" id="IPR004038">
    <property type="entry name" value="Ribosomal_eL8/eL30/eS12/Gad45"/>
</dbReference>
<evidence type="ECO:0000259" key="3">
    <source>
        <dbReference type="Pfam" id="PF01248"/>
    </source>
</evidence>
<dbReference type="GO" id="GO:0005840">
    <property type="term" value="C:ribosome"/>
    <property type="evidence" value="ECO:0007669"/>
    <property type="project" value="UniProtKB-KW"/>
</dbReference>
<organism evidence="4 5">
    <name type="scientific">Bonamia ostreae</name>
    <dbReference type="NCBI Taxonomy" id="126728"/>
    <lineage>
        <taxon>Eukaryota</taxon>
        <taxon>Sar</taxon>
        <taxon>Rhizaria</taxon>
        <taxon>Endomyxa</taxon>
        <taxon>Ascetosporea</taxon>
        <taxon>Haplosporida</taxon>
        <taxon>Bonamia</taxon>
    </lineage>
</organism>
<comment type="caution">
    <text evidence="4">The sequence shown here is derived from an EMBL/GenBank/DDBJ whole genome shotgun (WGS) entry which is preliminary data.</text>
</comment>
<protein>
    <submittedName>
        <fullName evidence="4">60S ribosomal protein L30</fullName>
    </submittedName>
</protein>
<evidence type="ECO:0000313" key="4">
    <source>
        <dbReference type="EMBL" id="MES1923542.1"/>
    </source>
</evidence>